<keyword evidence="7" id="KW-0813">Transport</keyword>
<evidence type="ECO:0000256" key="20">
    <source>
        <dbReference type="ARBA" id="ARBA00023204"/>
    </source>
</evidence>
<keyword evidence="14" id="KW-0378">Hydrolase</keyword>
<dbReference type="InterPro" id="IPR012576">
    <property type="entry name" value="NDUFB3"/>
</dbReference>
<dbReference type="eggNOG" id="KOG2756">
    <property type="taxonomic scope" value="Eukaryota"/>
</dbReference>
<dbReference type="Pfam" id="PF14555">
    <property type="entry name" value="UBA_4"/>
    <property type="match status" value="1"/>
</dbReference>
<keyword evidence="15" id="KW-0460">Magnesium</keyword>
<feature type="domain" description="Endonuclease/exonuclease/phosphatase" evidence="23">
    <location>
        <begin position="290"/>
        <end position="524"/>
    </location>
</feature>
<dbReference type="OrthoDB" id="9975959at2759"/>
<name>A0A0V1BSM8_TRISP</name>
<evidence type="ECO:0000256" key="18">
    <source>
        <dbReference type="ARBA" id="ARBA00023128"/>
    </source>
</evidence>
<dbReference type="PANTHER" id="PTHR15822:SF4">
    <property type="entry name" value="TYROSYL-DNA PHOSPHODIESTERASE 2"/>
    <property type="match status" value="1"/>
</dbReference>
<dbReference type="GO" id="GO:0005743">
    <property type="term" value="C:mitochondrial inner membrane"/>
    <property type="evidence" value="ECO:0007669"/>
    <property type="project" value="UniProtKB-SubCell"/>
</dbReference>
<comment type="cofactor">
    <cofactor evidence="1">
        <name>Mn(2+)</name>
        <dbReference type="ChEBI" id="CHEBI:29035"/>
    </cofactor>
</comment>
<reference evidence="24 25" key="1">
    <citation type="submission" date="2015-01" db="EMBL/GenBank/DDBJ databases">
        <title>Evolution of Trichinella species and genotypes.</title>
        <authorList>
            <person name="Korhonen P.K."/>
            <person name="Edoardo P."/>
            <person name="Giuseppe L.R."/>
            <person name="Gasser R.B."/>
        </authorList>
    </citation>
    <scope>NUCLEOTIDE SEQUENCE [LARGE SCALE GENOMIC DNA]</scope>
    <source>
        <strain evidence="24">ISS3</strain>
    </source>
</reference>
<evidence type="ECO:0000256" key="7">
    <source>
        <dbReference type="ARBA" id="ARBA00022448"/>
    </source>
</evidence>
<dbReference type="GO" id="GO:0004518">
    <property type="term" value="F:nuclease activity"/>
    <property type="evidence" value="ECO:0007669"/>
    <property type="project" value="UniProtKB-KW"/>
</dbReference>
<keyword evidence="21" id="KW-0539">Nucleus</keyword>
<keyword evidence="8" id="KW-0679">Respiratory chain</keyword>
<comment type="subcellular location">
    <subcellularLocation>
        <location evidence="4">Mitochondrion inner membrane</location>
        <topology evidence="4">Single-pass membrane protein</topology>
        <orientation evidence="4">Matrix side</orientation>
    </subcellularLocation>
    <subcellularLocation>
        <location evidence="5">Nucleus</location>
        <location evidence="5">PML body</location>
    </subcellularLocation>
</comment>
<proteinExistence type="inferred from homology"/>
<dbReference type="GO" id="GO:0046872">
    <property type="term" value="F:metal ion binding"/>
    <property type="evidence" value="ECO:0007669"/>
    <property type="project" value="UniProtKB-KW"/>
</dbReference>
<evidence type="ECO:0000256" key="22">
    <source>
        <dbReference type="SAM" id="Phobius"/>
    </source>
</evidence>
<gene>
    <name evidence="24" type="primary">TDP2</name>
    <name evidence="24" type="ORF">T01_10710</name>
</gene>
<dbReference type="Pfam" id="PF03372">
    <property type="entry name" value="Exo_endo_phos"/>
    <property type="match status" value="1"/>
</dbReference>
<evidence type="ECO:0000256" key="13">
    <source>
        <dbReference type="ARBA" id="ARBA00022792"/>
    </source>
</evidence>
<dbReference type="GO" id="GO:0070260">
    <property type="term" value="F:5'-tyrosyl-DNA phosphodiesterase activity"/>
    <property type="evidence" value="ECO:0007669"/>
    <property type="project" value="TreeGrafter"/>
</dbReference>
<dbReference type="Gene3D" id="3.60.10.10">
    <property type="entry name" value="Endonuclease/exonuclease/phosphatase"/>
    <property type="match status" value="1"/>
</dbReference>
<sequence length="546" mass="63137">MQMLKYLNTETSEKLKKDLYNYTFDNLRKLFLQGMKSKENGHHEPFNVPNYKFFQKLETNAEFERYQQRLAKFGLKDPWLKNYAYLFDKKAFTTWKKMKCTVFSGFWVGLAYAAVAIKIKLLTNESMITLRRILSIINTPKEKKNCFPKRHYSIFTIAGYGKANTCRSDLILRRTNFPSTARPSVIEFSGKLKKKASVAQLGETELMSSSEDDNDIPDDDVCLLRTDLFGTVTGTNAACGQFYLQDCKWDLTVAINRYFDQPDNARLPPWIRRMVSQDKDTVKTMHFSILSWNLDGLDNRNIVSRVNAACDEILELEPSVLLLQEVVPENFEVLKRRLGEKYQVLENNDRYYYHTSIFIHRTNLECTEHHVVDFARTSMNRNMFIALIEFDGDVQLCLVNSHLESGRKESRIRKSQLEEIWSLMAASPDDVTVFFGGDTNLGFGELKTVPANVTDLFQDCGSPVDACLTWDPATNANLNIPKRCRQRFDRIFVKASKPARFKPIEFSLVGKKLIRSSLCHPSDHYGIYCKMEKIENIEPVDNNEEK</sequence>
<dbReference type="GO" id="GO:0006302">
    <property type="term" value="P:double-strand break repair"/>
    <property type="evidence" value="ECO:0007669"/>
    <property type="project" value="TreeGrafter"/>
</dbReference>
<evidence type="ECO:0000256" key="12">
    <source>
        <dbReference type="ARBA" id="ARBA00022763"/>
    </source>
</evidence>
<evidence type="ECO:0000256" key="9">
    <source>
        <dbReference type="ARBA" id="ARBA00022692"/>
    </source>
</evidence>
<keyword evidence="17 22" id="KW-1133">Transmembrane helix</keyword>
<dbReference type="Gene3D" id="1.10.8.10">
    <property type="entry name" value="DNA helicase RuvA subunit, C-terminal domain"/>
    <property type="match status" value="1"/>
</dbReference>
<keyword evidence="13" id="KW-0999">Mitochondrion inner membrane</keyword>
<keyword evidence="9 22" id="KW-0812">Transmembrane</keyword>
<dbReference type="Pfam" id="PF08122">
    <property type="entry name" value="NDUF_B12"/>
    <property type="match status" value="1"/>
</dbReference>
<dbReference type="CDD" id="cd09080">
    <property type="entry name" value="TDP2"/>
    <property type="match status" value="1"/>
</dbReference>
<evidence type="ECO:0000256" key="15">
    <source>
        <dbReference type="ARBA" id="ARBA00022842"/>
    </source>
</evidence>
<evidence type="ECO:0000256" key="5">
    <source>
        <dbReference type="ARBA" id="ARBA00004322"/>
    </source>
</evidence>
<dbReference type="GO" id="GO:0022900">
    <property type="term" value="P:electron transport chain"/>
    <property type="evidence" value="ECO:0007669"/>
    <property type="project" value="InterPro"/>
</dbReference>
<evidence type="ECO:0000313" key="25">
    <source>
        <dbReference type="Proteomes" id="UP000054776"/>
    </source>
</evidence>
<evidence type="ECO:0000256" key="6">
    <source>
        <dbReference type="ARBA" id="ARBA00005667"/>
    </source>
</evidence>
<dbReference type="AlphaFoldDB" id="A0A0V1BSM8"/>
<evidence type="ECO:0000256" key="1">
    <source>
        <dbReference type="ARBA" id="ARBA00001936"/>
    </source>
</evidence>
<evidence type="ECO:0000256" key="11">
    <source>
        <dbReference type="ARBA" id="ARBA00022723"/>
    </source>
</evidence>
<evidence type="ECO:0000256" key="16">
    <source>
        <dbReference type="ARBA" id="ARBA00022982"/>
    </source>
</evidence>
<comment type="similarity">
    <text evidence="6">Belongs to the complex I NDUFB3 subunit family.</text>
</comment>
<keyword evidence="12" id="KW-0227">DNA damage</keyword>
<comment type="caution">
    <text evidence="24">The sequence shown here is derived from an EMBL/GenBank/DDBJ whole genome shotgun (WGS) entry which is preliminary data.</text>
</comment>
<keyword evidence="20" id="KW-0234">DNA repair</keyword>
<evidence type="ECO:0000256" key="19">
    <source>
        <dbReference type="ARBA" id="ARBA00023136"/>
    </source>
</evidence>
<evidence type="ECO:0000256" key="8">
    <source>
        <dbReference type="ARBA" id="ARBA00022660"/>
    </source>
</evidence>
<dbReference type="InterPro" id="IPR005135">
    <property type="entry name" value="Endo/exonuclease/phosphatase"/>
</dbReference>
<evidence type="ECO:0000256" key="21">
    <source>
        <dbReference type="ARBA" id="ARBA00023242"/>
    </source>
</evidence>
<evidence type="ECO:0000256" key="10">
    <source>
        <dbReference type="ARBA" id="ARBA00022722"/>
    </source>
</evidence>
<accession>A0A0V1BSM8</accession>
<dbReference type="PANTHER" id="PTHR15822">
    <property type="entry name" value="TRAF AND TNF RECEPTOR-ASSOCIATED PROTEIN"/>
    <property type="match status" value="1"/>
</dbReference>
<dbReference type="Proteomes" id="UP000054776">
    <property type="component" value="Unassembled WGS sequence"/>
</dbReference>
<organism evidence="24 25">
    <name type="scientific">Trichinella spiralis</name>
    <name type="common">Trichina worm</name>
    <dbReference type="NCBI Taxonomy" id="6334"/>
    <lineage>
        <taxon>Eukaryota</taxon>
        <taxon>Metazoa</taxon>
        <taxon>Ecdysozoa</taxon>
        <taxon>Nematoda</taxon>
        <taxon>Enoplea</taxon>
        <taxon>Dorylaimia</taxon>
        <taxon>Trichinellida</taxon>
        <taxon>Trichinellidae</taxon>
        <taxon>Trichinella</taxon>
    </lineage>
</organism>
<evidence type="ECO:0000259" key="23">
    <source>
        <dbReference type="Pfam" id="PF03372"/>
    </source>
</evidence>
<dbReference type="InParanoid" id="A0A0V1BSM8"/>
<dbReference type="InterPro" id="IPR036691">
    <property type="entry name" value="Endo/exonu/phosph_ase_sf"/>
</dbReference>
<dbReference type="SUPFAM" id="SSF56219">
    <property type="entry name" value="DNase I-like"/>
    <property type="match status" value="1"/>
</dbReference>
<keyword evidence="19 22" id="KW-0472">Membrane</keyword>
<feature type="transmembrane region" description="Helical" evidence="22">
    <location>
        <begin position="100"/>
        <end position="119"/>
    </location>
</feature>
<evidence type="ECO:0000313" key="24">
    <source>
        <dbReference type="EMBL" id="KRY39762.1"/>
    </source>
</evidence>
<dbReference type="InterPro" id="IPR051547">
    <property type="entry name" value="TDP2-like"/>
</dbReference>
<evidence type="ECO:0000256" key="14">
    <source>
        <dbReference type="ARBA" id="ARBA00022801"/>
    </source>
</evidence>
<keyword evidence="25" id="KW-1185">Reference proteome</keyword>
<evidence type="ECO:0000256" key="17">
    <source>
        <dbReference type="ARBA" id="ARBA00022989"/>
    </source>
</evidence>
<protein>
    <submittedName>
        <fullName evidence="24">Tyrosyl-DNA phosphodiesterase 2</fullName>
    </submittedName>
</protein>
<comment type="function">
    <text evidence="3">Accessory subunit of the mitochondrial membrane respiratory chain NADH dehydrogenase (Complex I), that is believed not to be involved in catalysis. Complex I functions in the transfer of electrons from NADH to the respiratory chain. The immediate electron acceptor for the enzyme is believed to be ubiquinone.</text>
</comment>
<keyword evidence="11" id="KW-0479">Metal-binding</keyword>
<dbReference type="GO" id="GO:0003697">
    <property type="term" value="F:single-stranded DNA binding"/>
    <property type="evidence" value="ECO:0007669"/>
    <property type="project" value="TreeGrafter"/>
</dbReference>
<dbReference type="FunCoup" id="A0A0V1BSM8">
    <property type="interactions" value="1202"/>
</dbReference>
<keyword evidence="18" id="KW-0496">Mitochondrion</keyword>
<evidence type="ECO:0000256" key="2">
    <source>
        <dbReference type="ARBA" id="ARBA00001946"/>
    </source>
</evidence>
<keyword evidence="10" id="KW-0540">Nuclease</keyword>
<keyword evidence="16" id="KW-0249">Electron transport</keyword>
<dbReference type="STRING" id="6334.A0A0V1BSM8"/>
<dbReference type="GO" id="GO:0016605">
    <property type="term" value="C:PML body"/>
    <property type="evidence" value="ECO:0007669"/>
    <property type="project" value="UniProtKB-SubCell"/>
</dbReference>
<dbReference type="EMBL" id="JYDH01000016">
    <property type="protein sequence ID" value="KRY39762.1"/>
    <property type="molecule type" value="Genomic_DNA"/>
</dbReference>
<evidence type="ECO:0000256" key="3">
    <source>
        <dbReference type="ARBA" id="ARBA00003195"/>
    </source>
</evidence>
<comment type="cofactor">
    <cofactor evidence="2">
        <name>Mg(2+)</name>
        <dbReference type="ChEBI" id="CHEBI:18420"/>
    </cofactor>
</comment>
<evidence type="ECO:0000256" key="4">
    <source>
        <dbReference type="ARBA" id="ARBA00004298"/>
    </source>
</evidence>